<keyword evidence="2" id="KW-0472">Membrane</keyword>
<evidence type="ECO:0000313" key="3">
    <source>
        <dbReference type="EMBL" id="KAG1791174.1"/>
    </source>
</evidence>
<dbReference type="OrthoDB" id="3068102at2759"/>
<evidence type="ECO:0000313" key="4">
    <source>
        <dbReference type="Proteomes" id="UP000719766"/>
    </source>
</evidence>
<dbReference type="Proteomes" id="UP000719766">
    <property type="component" value="Unassembled WGS sequence"/>
</dbReference>
<feature type="compositionally biased region" description="Acidic residues" evidence="1">
    <location>
        <begin position="107"/>
        <end position="119"/>
    </location>
</feature>
<dbReference type="GeneID" id="64602489"/>
<accession>A0A9P7AK82</accession>
<dbReference type="EMBL" id="JABBWE010000044">
    <property type="protein sequence ID" value="KAG1791174.1"/>
    <property type="molecule type" value="Genomic_DNA"/>
</dbReference>
<sequence>MPANPEPPAPPLEHPALSKLRTELHETQASLTSHVDKVHTLEDMLAEHEAIKAEVAALHDLIHALSAHSQHDNGMNIDSEHGRRGQDDDDRSSIRTVTPHELKRVEEEDENEEQDESEEDREHAQRRAELGRPRTPEPSGMGMDEDELMHACASDTEPSTSRPRPRSPSPQPSHPALDELSARLVALSGHIDSAVEKHKGVQPLTPESSVTDAGGMDTVGQKVHLQMQTQTEVTQRLHSASTTITAAIGVLILNVTAAAMIYHMKPE</sequence>
<comment type="caution">
    <text evidence="3">The sequence shown here is derived from an EMBL/GenBank/DDBJ whole genome shotgun (WGS) entry which is preliminary data.</text>
</comment>
<proteinExistence type="predicted"/>
<keyword evidence="2" id="KW-0812">Transmembrane</keyword>
<organism evidence="3 4">
    <name type="scientific">Suillus plorans</name>
    <dbReference type="NCBI Taxonomy" id="116603"/>
    <lineage>
        <taxon>Eukaryota</taxon>
        <taxon>Fungi</taxon>
        <taxon>Dikarya</taxon>
        <taxon>Basidiomycota</taxon>
        <taxon>Agaricomycotina</taxon>
        <taxon>Agaricomycetes</taxon>
        <taxon>Agaricomycetidae</taxon>
        <taxon>Boletales</taxon>
        <taxon>Suillineae</taxon>
        <taxon>Suillaceae</taxon>
        <taxon>Suillus</taxon>
    </lineage>
</organism>
<feature type="region of interest" description="Disordered" evidence="1">
    <location>
        <begin position="69"/>
        <end position="176"/>
    </location>
</feature>
<keyword evidence="4" id="KW-1185">Reference proteome</keyword>
<evidence type="ECO:0000256" key="2">
    <source>
        <dbReference type="SAM" id="Phobius"/>
    </source>
</evidence>
<feature type="compositionally biased region" description="Basic and acidic residues" evidence="1">
    <location>
        <begin position="120"/>
        <end position="135"/>
    </location>
</feature>
<gene>
    <name evidence="3" type="ORF">HD556DRAFT_1486596</name>
</gene>
<keyword evidence="2" id="KW-1133">Transmembrane helix</keyword>
<feature type="transmembrane region" description="Helical" evidence="2">
    <location>
        <begin position="244"/>
        <end position="262"/>
    </location>
</feature>
<name>A0A9P7AK82_9AGAM</name>
<protein>
    <submittedName>
        <fullName evidence="3">Uncharacterized protein</fullName>
    </submittedName>
</protein>
<evidence type="ECO:0000256" key="1">
    <source>
        <dbReference type="SAM" id="MobiDB-lite"/>
    </source>
</evidence>
<dbReference type="RefSeq" id="XP_041158059.1">
    <property type="nucleotide sequence ID" value="XM_041308725.1"/>
</dbReference>
<dbReference type="AlphaFoldDB" id="A0A9P7AK82"/>
<reference evidence="3" key="1">
    <citation type="journal article" date="2020" name="New Phytol.">
        <title>Comparative genomics reveals dynamic genome evolution in host specialist ectomycorrhizal fungi.</title>
        <authorList>
            <person name="Lofgren L.A."/>
            <person name="Nguyen N.H."/>
            <person name="Vilgalys R."/>
            <person name="Ruytinx J."/>
            <person name="Liao H.L."/>
            <person name="Branco S."/>
            <person name="Kuo A."/>
            <person name="LaButti K."/>
            <person name="Lipzen A."/>
            <person name="Andreopoulos W."/>
            <person name="Pangilinan J."/>
            <person name="Riley R."/>
            <person name="Hundley H."/>
            <person name="Na H."/>
            <person name="Barry K."/>
            <person name="Grigoriev I.V."/>
            <person name="Stajich J.E."/>
            <person name="Kennedy P.G."/>
        </authorList>
    </citation>
    <scope>NUCLEOTIDE SEQUENCE</scope>
    <source>
        <strain evidence="3">S12</strain>
    </source>
</reference>